<dbReference type="Proteomes" id="UP000554342">
    <property type="component" value="Unassembled WGS sequence"/>
</dbReference>
<proteinExistence type="predicted"/>
<comment type="caution">
    <text evidence="1">The sequence shown here is derived from an EMBL/GenBank/DDBJ whole genome shotgun (WGS) entry which is preliminary data.</text>
</comment>
<dbReference type="AlphaFoldDB" id="A0A840Z352"/>
<protein>
    <submittedName>
        <fullName evidence="1">Putative nucleic acid-binding protein</fullName>
    </submittedName>
</protein>
<gene>
    <name evidence="1" type="ORF">FHR23_003202</name>
</gene>
<evidence type="ECO:0000313" key="2">
    <source>
        <dbReference type="Proteomes" id="UP000554342"/>
    </source>
</evidence>
<dbReference type="RefSeq" id="WP_184005900.1">
    <property type="nucleotide sequence ID" value="NZ_BAABIF010000010.1"/>
</dbReference>
<dbReference type="EMBL" id="JACIJI010000010">
    <property type="protein sequence ID" value="MBB5720239.1"/>
    <property type="molecule type" value="Genomic_DNA"/>
</dbReference>
<keyword evidence="2" id="KW-1185">Reference proteome</keyword>
<name>A0A840Z352_9SPHN</name>
<reference evidence="1 2" key="1">
    <citation type="submission" date="2020-08" db="EMBL/GenBank/DDBJ databases">
        <title>Genomic Encyclopedia of Type Strains, Phase IV (KMG-IV): sequencing the most valuable type-strain genomes for metagenomic binning, comparative biology and taxonomic classification.</title>
        <authorList>
            <person name="Goeker M."/>
        </authorList>
    </citation>
    <scope>NUCLEOTIDE SEQUENCE [LARGE SCALE GENOMIC DNA]</scope>
    <source>
        <strain evidence="1 2">DSM 27203</strain>
    </source>
</reference>
<accession>A0A840Z352</accession>
<evidence type="ECO:0000313" key="1">
    <source>
        <dbReference type="EMBL" id="MBB5720239.1"/>
    </source>
</evidence>
<dbReference type="InterPro" id="IPR021799">
    <property type="entry name" value="PIN-like_prokaryotic"/>
</dbReference>
<sequence>MLEGIEWWLPPVVVDESGPSCAAITLELQQRGLINFLDDGSVNAERFLELLDAHRLGAGETECMAVAAESDFHICCDDRRARLAASNLIGANRVFGTIRVLRWCVEQHKIECGEAKRLLRTMREQGGFLPDTPQSFFCRGE</sequence>
<organism evidence="1 2">
    <name type="scientific">Stakelama sediminis</name>
    <dbReference type="NCBI Taxonomy" id="463200"/>
    <lineage>
        <taxon>Bacteria</taxon>
        <taxon>Pseudomonadati</taxon>
        <taxon>Pseudomonadota</taxon>
        <taxon>Alphaproteobacteria</taxon>
        <taxon>Sphingomonadales</taxon>
        <taxon>Sphingomonadaceae</taxon>
        <taxon>Stakelama</taxon>
    </lineage>
</organism>
<dbReference type="Pfam" id="PF11848">
    <property type="entry name" value="DUF3368"/>
    <property type="match status" value="1"/>
</dbReference>